<protein>
    <submittedName>
        <fullName evidence="2">Uncharacterized protein</fullName>
    </submittedName>
</protein>
<accession>A0ABN1G4W3</accession>
<feature type="transmembrane region" description="Helical" evidence="1">
    <location>
        <begin position="6"/>
        <end position="31"/>
    </location>
</feature>
<dbReference type="EMBL" id="BAAADE010000003">
    <property type="protein sequence ID" value="GAA0604146.1"/>
    <property type="molecule type" value="Genomic_DNA"/>
</dbReference>
<evidence type="ECO:0000313" key="2">
    <source>
        <dbReference type="EMBL" id="GAA0604146.1"/>
    </source>
</evidence>
<sequence length="64" mass="7018">MMSLPWYITILFLPVIYPKSAMTIIVVFIGAGALLPLKQSLRVTIHTLAAVILGLLLFGIAMVY</sequence>
<keyword evidence="1" id="KW-0812">Transmembrane</keyword>
<comment type="caution">
    <text evidence="2">The sequence shown here is derived from an EMBL/GenBank/DDBJ whole genome shotgun (WGS) entry which is preliminary data.</text>
</comment>
<evidence type="ECO:0000313" key="3">
    <source>
        <dbReference type="Proteomes" id="UP001424441"/>
    </source>
</evidence>
<reference evidence="2 3" key="1">
    <citation type="journal article" date="2019" name="Int. J. Syst. Evol. Microbiol.">
        <title>The Global Catalogue of Microorganisms (GCM) 10K type strain sequencing project: providing services to taxonomists for standard genome sequencing and annotation.</title>
        <authorList>
            <consortium name="The Broad Institute Genomics Platform"/>
            <consortium name="The Broad Institute Genome Sequencing Center for Infectious Disease"/>
            <person name="Wu L."/>
            <person name="Ma J."/>
        </authorList>
    </citation>
    <scope>NUCLEOTIDE SEQUENCE [LARGE SCALE GENOMIC DNA]</scope>
    <source>
        <strain evidence="2 3">JCM 15115</strain>
    </source>
</reference>
<dbReference type="Proteomes" id="UP001424441">
    <property type="component" value="Unassembled WGS sequence"/>
</dbReference>
<name>A0ABN1G4W3_9HYPH</name>
<gene>
    <name evidence="2" type="ORF">GCM10008943_19590</name>
</gene>
<keyword evidence="1" id="KW-1133">Transmembrane helix</keyword>
<organism evidence="2 3">
    <name type="scientific">Paenochrobactrum glaciei</name>
    <dbReference type="NCBI Taxonomy" id="486407"/>
    <lineage>
        <taxon>Bacteria</taxon>
        <taxon>Pseudomonadati</taxon>
        <taxon>Pseudomonadota</taxon>
        <taxon>Alphaproteobacteria</taxon>
        <taxon>Hyphomicrobiales</taxon>
        <taxon>Brucellaceae</taxon>
        <taxon>Paenochrobactrum</taxon>
    </lineage>
</organism>
<proteinExistence type="predicted"/>
<keyword evidence="3" id="KW-1185">Reference proteome</keyword>
<evidence type="ECO:0000256" key="1">
    <source>
        <dbReference type="SAM" id="Phobius"/>
    </source>
</evidence>
<dbReference type="RefSeq" id="WP_343804982.1">
    <property type="nucleotide sequence ID" value="NZ_BAAADE010000003.1"/>
</dbReference>
<feature type="transmembrane region" description="Helical" evidence="1">
    <location>
        <begin position="43"/>
        <end position="63"/>
    </location>
</feature>
<keyword evidence="1" id="KW-0472">Membrane</keyword>